<evidence type="ECO:0000259" key="2">
    <source>
        <dbReference type="Pfam" id="PF07583"/>
    </source>
</evidence>
<dbReference type="PANTHER" id="PTHR35889">
    <property type="entry name" value="CYCLOINULO-OLIGOSACCHARIDE FRUCTANOTRANSFERASE-RELATED"/>
    <property type="match status" value="1"/>
</dbReference>
<proteinExistence type="predicted"/>
<dbReference type="AlphaFoldDB" id="A0A382H9R7"/>
<feature type="region of interest" description="Disordered" evidence="1">
    <location>
        <begin position="238"/>
        <end position="261"/>
    </location>
</feature>
<evidence type="ECO:0000313" key="3">
    <source>
        <dbReference type="EMBL" id="SVB83191.1"/>
    </source>
</evidence>
<dbReference type="EMBL" id="UINC01059596">
    <property type="protein sequence ID" value="SVB83191.1"/>
    <property type="molecule type" value="Genomic_DNA"/>
</dbReference>
<gene>
    <name evidence="3" type="ORF">METZ01_LOCUS236045</name>
</gene>
<dbReference type="Pfam" id="PF07583">
    <property type="entry name" value="PSCyt2"/>
    <property type="match status" value="1"/>
</dbReference>
<organism evidence="3">
    <name type="scientific">marine metagenome</name>
    <dbReference type="NCBI Taxonomy" id="408172"/>
    <lineage>
        <taxon>unclassified sequences</taxon>
        <taxon>metagenomes</taxon>
        <taxon>ecological metagenomes</taxon>
    </lineage>
</organism>
<feature type="non-terminal residue" evidence="3">
    <location>
        <position position="387"/>
    </location>
</feature>
<name>A0A382H9R7_9ZZZZ</name>
<feature type="domain" description="DUF1549" evidence="2">
    <location>
        <begin position="52"/>
        <end position="234"/>
    </location>
</feature>
<sequence>MFIEMKVLPCLYCLVPLVAASFAFMPQVRAVPPPFNPSPQKTAIMREAVKRINLSIEQKLAEKKIPYNETLNDYLFVRRIYVDLSGTIPTYEQVISFVRNRDPYKRTRLINYLLASEGYVSHLYNYLANLLRIQSQMPGSNLRSDPFIAWLKDSIHQDKPYNRIVYEMISASGRLHDNPAVGYHLRDIDMKLDHVSFMSKIFLAKDISCAQCHDHPFEEWTQMDYYSLASFLGGLETKGKSTSPDKKKKGKKPGSTPSDEVKETMQEFLKSRNFELAIAKKENLSFTRDKDKVKEKAKQLRDAFDRMMDDNRYNVHDKSDAIMKLPDDYQYDDAKPGEEVKPRVLVGAEPKFPRNLSNREQLAQWIASPNNQWFALTIANRMWARFF</sequence>
<dbReference type="PANTHER" id="PTHR35889:SF3">
    <property type="entry name" value="F-BOX DOMAIN-CONTAINING PROTEIN"/>
    <property type="match status" value="1"/>
</dbReference>
<evidence type="ECO:0000256" key="1">
    <source>
        <dbReference type="SAM" id="MobiDB-lite"/>
    </source>
</evidence>
<accession>A0A382H9R7</accession>
<dbReference type="InterPro" id="IPR011444">
    <property type="entry name" value="DUF1549"/>
</dbReference>
<reference evidence="3" key="1">
    <citation type="submission" date="2018-05" db="EMBL/GenBank/DDBJ databases">
        <authorList>
            <person name="Lanie J.A."/>
            <person name="Ng W.-L."/>
            <person name="Kazmierczak K.M."/>
            <person name="Andrzejewski T.M."/>
            <person name="Davidsen T.M."/>
            <person name="Wayne K.J."/>
            <person name="Tettelin H."/>
            <person name="Glass J.I."/>
            <person name="Rusch D."/>
            <person name="Podicherti R."/>
            <person name="Tsui H.-C.T."/>
            <person name="Winkler M.E."/>
        </authorList>
    </citation>
    <scope>NUCLEOTIDE SEQUENCE</scope>
</reference>
<protein>
    <recommendedName>
        <fullName evidence="2">DUF1549 domain-containing protein</fullName>
    </recommendedName>
</protein>